<sequence length="208" mass="22636">MKKTKTKLLTLCGVLAIGASLLGSTQVYAYENGQNDPHAATNTLEVKKTDSATISAEGTFEPFDPTKLPDPAKPTPKKDHKAWVDVKIPSKVLFSQTDVSEGIISPNYEIQNLSAKGVKVSINDFTDGDNANKLEGRLDLNLNSDGKKVTLRSTDKQKVPSFPTEIGTITSQNGKIQFTLAGSVKKGFDFTKETVKANYKLVLKFEVQ</sequence>
<evidence type="ECO:0000313" key="5">
    <source>
        <dbReference type="Proteomes" id="UP000237433"/>
    </source>
</evidence>
<dbReference type="EMBL" id="JAQLSF010000001">
    <property type="protein sequence ID" value="MDB1563952.1"/>
    <property type="molecule type" value="Genomic_DNA"/>
</dbReference>
<dbReference type="EMBL" id="LGIY01000015">
    <property type="protein sequence ID" value="POE42130.1"/>
    <property type="molecule type" value="Genomic_DNA"/>
</dbReference>
<evidence type="ECO:0000313" key="6">
    <source>
        <dbReference type="Proteomes" id="UP001212327"/>
    </source>
</evidence>
<gene>
    <name evidence="4" type="ORF">ACX51_09780</name>
    <name evidence="3" type="ORF">PGA78_04030</name>
</gene>
<organism evidence="3 6">
    <name type="scientific">Lacticaseibacillus paracasei</name>
    <name type="common">Lactobacillus paracasei</name>
    <dbReference type="NCBI Taxonomy" id="1597"/>
    <lineage>
        <taxon>Bacteria</taxon>
        <taxon>Bacillati</taxon>
        <taxon>Bacillota</taxon>
        <taxon>Bacilli</taxon>
        <taxon>Lactobacillales</taxon>
        <taxon>Lactobacillaceae</taxon>
        <taxon>Lacticaseibacillus</taxon>
    </lineage>
</organism>
<dbReference type="Proteomes" id="UP000237433">
    <property type="component" value="Unassembled WGS sequence"/>
</dbReference>
<accession>A0A2S3UDT5</accession>
<evidence type="ECO:0008006" key="7">
    <source>
        <dbReference type="Google" id="ProtNLM"/>
    </source>
</evidence>
<evidence type="ECO:0000313" key="3">
    <source>
        <dbReference type="EMBL" id="MDB1563952.1"/>
    </source>
</evidence>
<comment type="caution">
    <text evidence="3">The sequence shown here is derived from an EMBL/GenBank/DDBJ whole genome shotgun (WGS) entry which is preliminary data.</text>
</comment>
<dbReference type="Proteomes" id="UP001212327">
    <property type="component" value="Unassembled WGS sequence"/>
</dbReference>
<reference evidence="4 5" key="1">
    <citation type="journal article" date="2015" name="J. Am. Soc. Brew. Chem.">
        <title>Dissolved carbon dioxide selects for lactic acid bacteria able to grow in and spoil packaged beer.</title>
        <authorList>
            <person name="Bergsveinson J."/>
            <person name="Redekop A."/>
            <person name="Zoerb S."/>
            <person name="Ziola B."/>
        </authorList>
    </citation>
    <scope>NUCLEOTIDE SEQUENCE [LARGE SCALE GENOMIC DNA]</scope>
    <source>
        <strain evidence="4 5">CCC B1205</strain>
    </source>
</reference>
<evidence type="ECO:0000256" key="2">
    <source>
        <dbReference type="SAM" id="SignalP"/>
    </source>
</evidence>
<evidence type="ECO:0000256" key="1">
    <source>
        <dbReference type="SAM" id="MobiDB-lite"/>
    </source>
</evidence>
<protein>
    <recommendedName>
        <fullName evidence="7">Secreted protein</fullName>
    </recommendedName>
</protein>
<dbReference type="RefSeq" id="WP_003585792.1">
    <property type="nucleotide sequence ID" value="NZ_AP018392.1"/>
</dbReference>
<reference evidence="3 6" key="2">
    <citation type="submission" date="2023-01" db="EMBL/GenBank/DDBJ databases">
        <title>Complete genome sequence of Lacticaseibacillus paracasei SRCM217440 isolated from Makgeolli.</title>
        <authorList>
            <person name="Yang H.-G."/>
            <person name="Jeong S.-J."/>
            <person name="Ha G.-S."/>
            <person name="Yang H.-J."/>
            <person name="Jeong D.-Y."/>
        </authorList>
    </citation>
    <scope>NUCLEOTIDE SEQUENCE [LARGE SCALE GENOMIC DNA]</scope>
    <source>
        <strain evidence="3 6">SRCM217440</strain>
    </source>
</reference>
<feature type="chain" id="PRO_5044385713" description="Secreted protein" evidence="2">
    <location>
        <begin position="30"/>
        <end position="208"/>
    </location>
</feature>
<proteinExistence type="predicted"/>
<feature type="signal peptide" evidence="2">
    <location>
        <begin position="1"/>
        <end position="29"/>
    </location>
</feature>
<feature type="region of interest" description="Disordered" evidence="1">
    <location>
        <begin position="56"/>
        <end position="80"/>
    </location>
</feature>
<evidence type="ECO:0000313" key="4">
    <source>
        <dbReference type="EMBL" id="POE42130.1"/>
    </source>
</evidence>
<dbReference type="AlphaFoldDB" id="A0A2S3UDT5"/>
<name>A0A2S3UDT5_LACPA</name>
<keyword evidence="2" id="KW-0732">Signal</keyword>